<organism evidence="1 2">
    <name type="scientific">Borreliella japonica</name>
    <name type="common">Borrelia japonica</name>
    <dbReference type="NCBI Taxonomy" id="34095"/>
    <lineage>
        <taxon>Bacteria</taxon>
        <taxon>Pseudomonadati</taxon>
        <taxon>Spirochaetota</taxon>
        <taxon>Spirochaetia</taxon>
        <taxon>Spirochaetales</taxon>
        <taxon>Borreliaceae</taxon>
        <taxon>Borreliella</taxon>
    </lineage>
</organism>
<name>A0A1G4Q5N7_BORJA</name>
<evidence type="ECO:0000313" key="1">
    <source>
        <dbReference type="EMBL" id="SCW39920.1"/>
    </source>
</evidence>
<gene>
    <name evidence="1" type="ORF">SAMN02983004_00940</name>
</gene>
<protein>
    <submittedName>
        <fullName evidence="1">Uncharacterized protein</fullName>
    </submittedName>
</protein>
<reference evidence="2" key="1">
    <citation type="submission" date="2016-10" db="EMBL/GenBank/DDBJ databases">
        <authorList>
            <person name="Varghese N."/>
            <person name="Submissions S."/>
        </authorList>
    </citation>
    <scope>NUCLEOTIDE SEQUENCE [LARGE SCALE GENOMIC DNA]</scope>
    <source>
        <strain evidence="2">ATCC 51557</strain>
    </source>
</reference>
<accession>A0A1G4Q5N7</accession>
<dbReference type="Pfam" id="PF04867">
    <property type="entry name" value="DUF643"/>
    <property type="match status" value="1"/>
</dbReference>
<sequence>MYCYTDNMHANKVSNFYDNLDQESKKAIHRLYRTDQPTMRQKRRIYKNYKAIHEYIKKQEKVLMK</sequence>
<evidence type="ECO:0000313" key="2">
    <source>
        <dbReference type="Proteomes" id="UP000199262"/>
    </source>
</evidence>
<proteinExistence type="predicted"/>
<dbReference type="EMBL" id="FMTE01000006">
    <property type="protein sequence ID" value="SCW39920.1"/>
    <property type="molecule type" value="Genomic_DNA"/>
</dbReference>
<dbReference type="InterPro" id="IPR006951">
    <property type="entry name" value="DUF643"/>
</dbReference>
<dbReference type="Proteomes" id="UP000199262">
    <property type="component" value="Unassembled WGS sequence"/>
</dbReference>
<dbReference type="AlphaFoldDB" id="A0A1G4Q5N7"/>
<keyword evidence="2" id="KW-1185">Reference proteome</keyword>